<dbReference type="Proteomes" id="UP001500840">
    <property type="component" value="Unassembled WGS sequence"/>
</dbReference>
<evidence type="ECO:0000256" key="1">
    <source>
        <dbReference type="SAM" id="MobiDB-lite"/>
    </source>
</evidence>
<protein>
    <submittedName>
        <fullName evidence="2">Uncharacterized protein</fullName>
    </submittedName>
</protein>
<dbReference type="EMBL" id="BAABGA010000039">
    <property type="protein sequence ID" value="GAA4456905.1"/>
    <property type="molecule type" value="Genomic_DNA"/>
</dbReference>
<evidence type="ECO:0000313" key="3">
    <source>
        <dbReference type="Proteomes" id="UP001500840"/>
    </source>
</evidence>
<keyword evidence="3" id="KW-1185">Reference proteome</keyword>
<organism evidence="2 3">
    <name type="scientific">Novipirellula rosea</name>
    <dbReference type="NCBI Taxonomy" id="1031540"/>
    <lineage>
        <taxon>Bacteria</taxon>
        <taxon>Pseudomonadati</taxon>
        <taxon>Planctomycetota</taxon>
        <taxon>Planctomycetia</taxon>
        <taxon>Pirellulales</taxon>
        <taxon>Pirellulaceae</taxon>
        <taxon>Novipirellula</taxon>
    </lineage>
</organism>
<gene>
    <name evidence="2" type="ORF">GCM10023156_32930</name>
</gene>
<sequence>MVGVKLGAKPHAGGTLPSSTSRMQRFAMAANESAVRTKKIKEIQQQSTYKRSQTRLKPANVKRIIIHRVSPLQATMHGIAEDYTRDNSGFELLYSFTSPAGWRLIDPVTVELDAICRIQR</sequence>
<proteinExistence type="predicted"/>
<comment type="caution">
    <text evidence="2">The sequence shown here is derived from an EMBL/GenBank/DDBJ whole genome shotgun (WGS) entry which is preliminary data.</text>
</comment>
<name>A0ABP8MVN4_9BACT</name>
<accession>A0ABP8MVN4</accession>
<feature type="region of interest" description="Disordered" evidence="1">
    <location>
        <begin position="1"/>
        <end position="22"/>
    </location>
</feature>
<evidence type="ECO:0000313" key="2">
    <source>
        <dbReference type="EMBL" id="GAA4456905.1"/>
    </source>
</evidence>
<reference evidence="3" key="1">
    <citation type="journal article" date="2019" name="Int. J. Syst. Evol. Microbiol.">
        <title>The Global Catalogue of Microorganisms (GCM) 10K type strain sequencing project: providing services to taxonomists for standard genome sequencing and annotation.</title>
        <authorList>
            <consortium name="The Broad Institute Genomics Platform"/>
            <consortium name="The Broad Institute Genome Sequencing Center for Infectious Disease"/>
            <person name="Wu L."/>
            <person name="Ma J."/>
        </authorList>
    </citation>
    <scope>NUCLEOTIDE SEQUENCE [LARGE SCALE GENOMIC DNA]</scope>
    <source>
        <strain evidence="3">JCM 17759</strain>
    </source>
</reference>